<dbReference type="HOGENOM" id="CLU_2013724_0_0_0"/>
<dbReference type="AlphaFoldDB" id="F8L9I1"/>
<dbReference type="KEGG" id="sng:SNE_A16410"/>
<dbReference type="Proteomes" id="UP000000496">
    <property type="component" value="Chromosome gsn.131"/>
</dbReference>
<keyword evidence="2" id="KW-1185">Reference proteome</keyword>
<reference key="1">
    <citation type="journal article" date="2011" name="Mol. Biol. Evol.">
        <title>Unity in variety -- the pan-genome of the Chlamydiae.</title>
        <authorList>
            <person name="Collingro A."/>
            <person name="Tischler P."/>
            <person name="Weinmaier T."/>
            <person name="Penz T."/>
            <person name="Heinz E."/>
            <person name="Brunham R.C."/>
            <person name="Read T.D."/>
            <person name="Bavoil P.M."/>
            <person name="Sachse K."/>
            <person name="Kahane S."/>
            <person name="Friedman M.G."/>
            <person name="Rattei T."/>
            <person name="Myers G.S.A."/>
            <person name="Horn M."/>
        </authorList>
    </citation>
    <scope>NUCLEOTIDE SEQUENCE</scope>
    <source>
        <strain>Z</strain>
    </source>
</reference>
<accession>F8L9I1</accession>
<dbReference type="OrthoDB" id="580931at2"/>
<proteinExistence type="predicted"/>
<evidence type="ECO:0000313" key="2">
    <source>
        <dbReference type="Proteomes" id="UP000000496"/>
    </source>
</evidence>
<name>F8L9I1_SIMNZ</name>
<dbReference type="RefSeq" id="WP_013943984.1">
    <property type="nucleotide sequence ID" value="NC_015713.1"/>
</dbReference>
<gene>
    <name evidence="1" type="ordered locus">SNE_A16410</name>
</gene>
<evidence type="ECO:0000313" key="1">
    <source>
        <dbReference type="EMBL" id="CCB89518.1"/>
    </source>
</evidence>
<reference evidence="1 2" key="2">
    <citation type="journal article" date="2011" name="Mol. Biol. Evol.">
        <title>Unity in variety--the pan-genome of the Chlamydiae.</title>
        <authorList>
            <person name="Collingro A."/>
            <person name="Tischler P."/>
            <person name="Weinmaier T."/>
            <person name="Penz T."/>
            <person name="Heinz E."/>
            <person name="Brunham R.C."/>
            <person name="Read T.D."/>
            <person name="Bavoil P.M."/>
            <person name="Sachse K."/>
            <person name="Kahane S."/>
            <person name="Friedman M.G."/>
            <person name="Rattei T."/>
            <person name="Myers G.S."/>
            <person name="Horn M."/>
        </authorList>
    </citation>
    <scope>NUCLEOTIDE SEQUENCE [LARGE SCALE GENOMIC DNA]</scope>
    <source>
        <strain evidence="2">ATCC VR-1471 / Z</strain>
    </source>
</reference>
<sequence length="123" mass="14628">MIGKKFRLDQLEKRGNKFLYKGHLWTPNMPIKSTRKNKKMMVMATKMVRGVRYGKIIHFGECGYGHNYSKQAKVNFLKRTAYIRDKYGRLTKNDRWSANYWSRKVLWPKDKPCNGPKITRRAA</sequence>
<organism evidence="1 2">
    <name type="scientific">Simkania negevensis (strain ATCC VR-1471 / DSM 27360 / Z)</name>
    <dbReference type="NCBI Taxonomy" id="331113"/>
    <lineage>
        <taxon>Bacteria</taxon>
        <taxon>Pseudomonadati</taxon>
        <taxon>Chlamydiota</taxon>
        <taxon>Chlamydiia</taxon>
        <taxon>Parachlamydiales</taxon>
        <taxon>Simkaniaceae</taxon>
        <taxon>Simkania</taxon>
    </lineage>
</organism>
<protein>
    <submittedName>
        <fullName evidence="1">Uncharacterized protein</fullName>
    </submittedName>
</protein>
<dbReference type="EMBL" id="FR872582">
    <property type="protein sequence ID" value="CCB89518.1"/>
    <property type="molecule type" value="Genomic_DNA"/>
</dbReference>